<accession>A0A239V9U7</accession>
<dbReference type="KEGG" id="dco:SAMEA4475696_0572"/>
<gene>
    <name evidence="3" type="primary">dac</name>
    <name evidence="3" type="ORF">SAMEA4475696_00572</name>
</gene>
<dbReference type="PRINTS" id="PR00922">
    <property type="entry name" value="DADACBPTASE3"/>
</dbReference>
<dbReference type="GO" id="GO:0006508">
    <property type="term" value="P:proteolysis"/>
    <property type="evidence" value="ECO:0007669"/>
    <property type="project" value="InterPro"/>
</dbReference>
<dbReference type="GO" id="GO:0000270">
    <property type="term" value="P:peptidoglycan metabolic process"/>
    <property type="evidence" value="ECO:0007669"/>
    <property type="project" value="TreeGrafter"/>
</dbReference>
<dbReference type="PANTHER" id="PTHR30023">
    <property type="entry name" value="D-ALANYL-D-ALANINE CARBOXYPEPTIDASE"/>
    <property type="match status" value="1"/>
</dbReference>
<keyword evidence="4" id="KW-1185">Reference proteome</keyword>
<dbReference type="AlphaFoldDB" id="A0A239V9U7"/>
<sequence length="420" mass="43849">MPSRTTLALATALSLTAVTSLGATSTEAASHTNSASPIIRTAAPNPALAKALNGAASSRYLRGKLSGYVTDISTNTRIWNHNATIKRLPASTQKLITALTVLDAIPNGTQLITTTTQSTAKPTNIYLKGAGDPTLTSERLTTLAQRTAAALKNKKHTSINLYVDSSAFPAPTNASGWKTSYVPTEVQPVRGLTLYGYKGTDNDLAAGRALSKALTANGITVKTLSRATAPAARQQLSASWSASTSTMVATMLNTSNNTYAEYLLRQAAATRGTLPTWNAATANAHKSLTKYRINTTGLTIKDGSGLSRGTRMPVATLTGTIRTLHSKPSMNTVAFDISAMPRAGSTGTLANRFAIPSQRCARNAVIAKTGTLGDVVSLAGIAKARSGRTYAFTFLVNNVTDIGATRIAIDQAATTLVGCK</sequence>
<keyword evidence="3" id="KW-0121">Carboxypeptidase</keyword>
<dbReference type="NCBIfam" id="TIGR00666">
    <property type="entry name" value="PBP4"/>
    <property type="match status" value="1"/>
</dbReference>
<dbReference type="InterPro" id="IPR012338">
    <property type="entry name" value="Beta-lactam/transpept-like"/>
</dbReference>
<dbReference type="EC" id="3.4.16.4" evidence="3"/>
<dbReference type="Gene3D" id="3.50.80.20">
    <property type="entry name" value="D-Ala-D-Ala carboxypeptidase C, peptidase S13"/>
    <property type="match status" value="1"/>
</dbReference>
<name>A0A239V9U7_9MICO</name>
<evidence type="ECO:0000313" key="4">
    <source>
        <dbReference type="Proteomes" id="UP000242637"/>
    </source>
</evidence>
<organism evidence="3 4">
    <name type="scientific">Dermatophilus congolensis</name>
    <dbReference type="NCBI Taxonomy" id="1863"/>
    <lineage>
        <taxon>Bacteria</taxon>
        <taxon>Bacillati</taxon>
        <taxon>Actinomycetota</taxon>
        <taxon>Actinomycetes</taxon>
        <taxon>Micrococcales</taxon>
        <taxon>Dermatophilaceae</taxon>
        <taxon>Dermatophilus</taxon>
    </lineage>
</organism>
<dbReference type="GO" id="GO:0009002">
    <property type="term" value="F:serine-type D-Ala-D-Ala carboxypeptidase activity"/>
    <property type="evidence" value="ECO:0007669"/>
    <property type="project" value="UniProtKB-EC"/>
</dbReference>
<reference evidence="3 4" key="1">
    <citation type="submission" date="2017-06" db="EMBL/GenBank/DDBJ databases">
        <authorList>
            <consortium name="Pathogen Informatics"/>
        </authorList>
    </citation>
    <scope>NUCLEOTIDE SEQUENCE [LARGE SCALE GENOMIC DNA]</scope>
    <source>
        <strain evidence="3 4">NCTC13039</strain>
    </source>
</reference>
<proteinExistence type="inferred from homology"/>
<dbReference type="InterPro" id="IPR000667">
    <property type="entry name" value="Peptidase_S13"/>
</dbReference>
<dbReference type="OrthoDB" id="9802627at2"/>
<protein>
    <submittedName>
        <fullName evidence="3">D-alanyl-D-alanine carboxypeptidase</fullName>
        <ecNumber evidence="3">3.4.16.4</ecNumber>
    </submittedName>
</protein>
<keyword evidence="2 3" id="KW-0378">Hydrolase</keyword>
<dbReference type="SUPFAM" id="SSF56601">
    <property type="entry name" value="beta-lactamase/transpeptidase-like"/>
    <property type="match status" value="1"/>
</dbReference>
<comment type="similarity">
    <text evidence="1">Belongs to the peptidase S13 family.</text>
</comment>
<evidence type="ECO:0000256" key="1">
    <source>
        <dbReference type="ARBA" id="ARBA00006096"/>
    </source>
</evidence>
<dbReference type="Gene3D" id="3.40.710.10">
    <property type="entry name" value="DD-peptidase/beta-lactamase superfamily"/>
    <property type="match status" value="1"/>
</dbReference>
<dbReference type="PANTHER" id="PTHR30023:SF0">
    <property type="entry name" value="PENICILLIN-SENSITIVE CARBOXYPEPTIDASE A"/>
    <property type="match status" value="1"/>
</dbReference>
<dbReference type="Proteomes" id="UP000242637">
    <property type="component" value="Chromosome 1"/>
</dbReference>
<dbReference type="STRING" id="1121387.GCA_000429885_01671"/>
<dbReference type="EMBL" id="LT906453">
    <property type="protein sequence ID" value="SNV18915.1"/>
    <property type="molecule type" value="Genomic_DNA"/>
</dbReference>
<dbReference type="Pfam" id="PF02113">
    <property type="entry name" value="Peptidase_S13"/>
    <property type="match status" value="2"/>
</dbReference>
<keyword evidence="3" id="KW-0645">Protease</keyword>
<dbReference type="GeneID" id="63458848"/>
<evidence type="ECO:0000313" key="3">
    <source>
        <dbReference type="EMBL" id="SNV18915.1"/>
    </source>
</evidence>
<dbReference type="RefSeq" id="WP_028327513.1">
    <property type="nucleotide sequence ID" value="NZ_JAAFNO010000001.1"/>
</dbReference>
<evidence type="ECO:0000256" key="2">
    <source>
        <dbReference type="ARBA" id="ARBA00022801"/>
    </source>
</evidence>